<protein>
    <submittedName>
        <fullName evidence="2">Uncharacterized protein</fullName>
    </submittedName>
</protein>
<proteinExistence type="predicted"/>
<name>A0A8T8WD25_9EURY</name>
<accession>A0A8T8WD25</accession>
<dbReference type="GeneID" id="67176657"/>
<keyword evidence="3" id="KW-1185">Reference proteome</keyword>
<evidence type="ECO:0000313" key="2">
    <source>
        <dbReference type="EMBL" id="QZP37772.1"/>
    </source>
</evidence>
<evidence type="ECO:0000313" key="3">
    <source>
        <dbReference type="Proteomes" id="UP000826254"/>
    </source>
</evidence>
<dbReference type="AlphaFoldDB" id="A0A8T8WD25"/>
<sequence>MSAKPVAGDQARTDGEESISDNSSGCAACGAAPDGVRVLGNKQVPVCAEHASADPREGDTIVYDVGMRTRGVVIGRNGDSVHVAGVAEEWITVGQVLDVIERDGGA</sequence>
<dbReference type="RefSeq" id="WP_222607580.1">
    <property type="nucleotide sequence ID" value="NZ_CP081958.1"/>
</dbReference>
<feature type="region of interest" description="Disordered" evidence="1">
    <location>
        <begin position="1"/>
        <end position="26"/>
    </location>
</feature>
<dbReference type="Proteomes" id="UP000826254">
    <property type="component" value="Chromosome"/>
</dbReference>
<reference evidence="2 3" key="1">
    <citation type="journal article" date="2021" name="Int. J. Syst. Evol. Microbiol.">
        <title>Halobaculum halophilum sp. nov. and Halobaculum salinum sp. nov., isolated from salt lake and saline soil.</title>
        <authorList>
            <person name="Cui H.L."/>
            <person name="Shi X.W."/>
            <person name="Yin X.M."/>
            <person name="Yang X.Y."/>
            <person name="Hou J."/>
            <person name="Zhu L."/>
        </authorList>
    </citation>
    <scope>NUCLEOTIDE SEQUENCE [LARGE SCALE GENOMIC DNA]</scope>
    <source>
        <strain evidence="2 3">NBRC 109044</strain>
    </source>
</reference>
<gene>
    <name evidence="2" type="ORF">K6T50_00905</name>
</gene>
<dbReference type="KEGG" id="hmp:K6T50_00905"/>
<dbReference type="EMBL" id="CP081958">
    <property type="protein sequence ID" value="QZP37772.1"/>
    <property type="molecule type" value="Genomic_DNA"/>
</dbReference>
<evidence type="ECO:0000256" key="1">
    <source>
        <dbReference type="SAM" id="MobiDB-lite"/>
    </source>
</evidence>
<organism evidence="2 3">
    <name type="scientific">Halobaculum magnesiiphilum</name>
    <dbReference type="NCBI Taxonomy" id="1017351"/>
    <lineage>
        <taxon>Archaea</taxon>
        <taxon>Methanobacteriati</taxon>
        <taxon>Methanobacteriota</taxon>
        <taxon>Stenosarchaea group</taxon>
        <taxon>Halobacteria</taxon>
        <taxon>Halobacteriales</taxon>
        <taxon>Haloferacaceae</taxon>
        <taxon>Halobaculum</taxon>
    </lineage>
</organism>